<dbReference type="EMBL" id="JAVRQU010000030">
    <property type="protein sequence ID" value="KAK5689606.1"/>
    <property type="molecule type" value="Genomic_DNA"/>
</dbReference>
<evidence type="ECO:0000313" key="2">
    <source>
        <dbReference type="Proteomes" id="UP001310594"/>
    </source>
</evidence>
<sequence length="94" mass="10944">MTEHEKAKIALMRDEGRTRFEIAREIHRSLSTVSNILKVMGKTSEAAELKTWLPEDDKKLIRAREARMSYKDIAKQILPGRSLTALYVRHHRIT</sequence>
<protein>
    <recommendedName>
        <fullName evidence="3">Transposase IS30-like HTH domain-containing protein</fullName>
    </recommendedName>
</protein>
<name>A0AAN7ZQA4_9PEZI</name>
<evidence type="ECO:0008006" key="3">
    <source>
        <dbReference type="Google" id="ProtNLM"/>
    </source>
</evidence>
<dbReference type="Proteomes" id="UP001310594">
    <property type="component" value="Unassembled WGS sequence"/>
</dbReference>
<organism evidence="1 2">
    <name type="scientific">Elasticomyces elasticus</name>
    <dbReference type="NCBI Taxonomy" id="574655"/>
    <lineage>
        <taxon>Eukaryota</taxon>
        <taxon>Fungi</taxon>
        <taxon>Dikarya</taxon>
        <taxon>Ascomycota</taxon>
        <taxon>Pezizomycotina</taxon>
        <taxon>Dothideomycetes</taxon>
        <taxon>Dothideomycetidae</taxon>
        <taxon>Mycosphaerellales</taxon>
        <taxon>Teratosphaeriaceae</taxon>
        <taxon>Elasticomyces</taxon>
    </lineage>
</organism>
<dbReference type="AlphaFoldDB" id="A0AAN7ZQA4"/>
<comment type="caution">
    <text evidence="1">The sequence shown here is derived from an EMBL/GenBank/DDBJ whole genome shotgun (WGS) entry which is preliminary data.</text>
</comment>
<accession>A0AAN7ZQA4</accession>
<gene>
    <name evidence="1" type="ORF">LTR97_012779</name>
</gene>
<reference evidence="1" key="1">
    <citation type="submission" date="2023-08" db="EMBL/GenBank/DDBJ databases">
        <title>Black Yeasts Isolated from many extreme environments.</title>
        <authorList>
            <person name="Coleine C."/>
            <person name="Stajich J.E."/>
            <person name="Selbmann L."/>
        </authorList>
    </citation>
    <scope>NUCLEOTIDE SEQUENCE</scope>
    <source>
        <strain evidence="1">CCFEE 5810</strain>
    </source>
</reference>
<evidence type="ECO:0000313" key="1">
    <source>
        <dbReference type="EMBL" id="KAK5689606.1"/>
    </source>
</evidence>
<dbReference type="Gene3D" id="1.10.10.60">
    <property type="entry name" value="Homeodomain-like"/>
    <property type="match status" value="1"/>
</dbReference>
<proteinExistence type="predicted"/>